<dbReference type="RefSeq" id="WP_115515232.1">
    <property type="nucleotide sequence ID" value="NZ_QRGO01000001.1"/>
</dbReference>
<reference evidence="3" key="1">
    <citation type="submission" date="2018-08" db="EMBL/GenBank/DDBJ databases">
        <authorList>
            <person name="Kim S.-J."/>
            <person name="Jung G.-Y."/>
        </authorList>
    </citation>
    <scope>NUCLEOTIDE SEQUENCE [LARGE SCALE GENOMIC DNA]</scope>
    <source>
        <strain evidence="3">GY_H</strain>
    </source>
</reference>
<comment type="caution">
    <text evidence="2">The sequence shown here is derived from an EMBL/GenBank/DDBJ whole genome shotgun (WGS) entry which is preliminary data.</text>
</comment>
<evidence type="ECO:0000313" key="2">
    <source>
        <dbReference type="EMBL" id="RDV03204.1"/>
    </source>
</evidence>
<evidence type="ECO:0000256" key="1">
    <source>
        <dbReference type="SAM" id="Phobius"/>
    </source>
</evidence>
<evidence type="ECO:0000313" key="3">
    <source>
        <dbReference type="Proteomes" id="UP000263993"/>
    </source>
</evidence>
<keyword evidence="1" id="KW-0812">Transmembrane</keyword>
<keyword evidence="3" id="KW-1185">Reference proteome</keyword>
<dbReference type="OrthoDB" id="8141091at2"/>
<feature type="transmembrane region" description="Helical" evidence="1">
    <location>
        <begin position="12"/>
        <end position="34"/>
    </location>
</feature>
<name>A0A371B6M6_9BRAD</name>
<dbReference type="EMBL" id="QRGO01000001">
    <property type="protein sequence ID" value="RDV03204.1"/>
    <property type="molecule type" value="Genomic_DNA"/>
</dbReference>
<proteinExistence type="predicted"/>
<keyword evidence="1" id="KW-0472">Membrane</keyword>
<dbReference type="Proteomes" id="UP000263993">
    <property type="component" value="Unassembled WGS sequence"/>
</dbReference>
<sequence length="69" mass="7376">MNWSMYTADRSTHLKIVVVGLFAALVIAVIGIAATQLNLGTDVMTAQGPQVYKAGQPVVMTVREGTTIR</sequence>
<protein>
    <submittedName>
        <fullName evidence="2">Uncharacterized protein</fullName>
    </submittedName>
</protein>
<gene>
    <name evidence="2" type="ORF">DXH78_00515</name>
</gene>
<organism evidence="2 3">
    <name type="scientific">Undibacter mobilis</name>
    <dbReference type="NCBI Taxonomy" id="2292256"/>
    <lineage>
        <taxon>Bacteria</taxon>
        <taxon>Pseudomonadati</taxon>
        <taxon>Pseudomonadota</taxon>
        <taxon>Alphaproteobacteria</taxon>
        <taxon>Hyphomicrobiales</taxon>
        <taxon>Nitrobacteraceae</taxon>
        <taxon>Undibacter</taxon>
    </lineage>
</organism>
<keyword evidence="1" id="KW-1133">Transmembrane helix</keyword>
<dbReference type="AlphaFoldDB" id="A0A371B6M6"/>
<accession>A0A371B6M6</accession>